<organism evidence="2">
    <name type="scientific">Serratia marcescens</name>
    <dbReference type="NCBI Taxonomy" id="615"/>
    <lineage>
        <taxon>Bacteria</taxon>
        <taxon>Pseudomonadati</taxon>
        <taxon>Pseudomonadota</taxon>
        <taxon>Gammaproteobacteria</taxon>
        <taxon>Enterobacterales</taxon>
        <taxon>Yersiniaceae</taxon>
        <taxon>Serratia</taxon>
    </lineage>
</organism>
<sequence>MKSDSLHDETTNANNTGLRDRFKNPFRRKEKMAPGTEIPTIESTNDLPPSRIKNVIARYRPMIEQLVLEGLIGVAEEKLLNDELVTDVFHKAYEMLPMPVRFVLSRETCLHWLMQNREPLLAKLADYKPSSIPVPLVENIPPNDEAKTAETPILP</sequence>
<comment type="caution">
    <text evidence="2">The sequence shown here is derived from an EMBL/GenBank/DDBJ whole genome shotgun (WGS) entry which is preliminary data.</text>
</comment>
<dbReference type="RefSeq" id="WP_212563191.1">
    <property type="nucleotide sequence ID" value="NZ_SPSG02000037.1"/>
</dbReference>
<dbReference type="EMBL" id="SPSG01002341">
    <property type="protein sequence ID" value="TFU85743.1"/>
    <property type="molecule type" value="Genomic_DNA"/>
</dbReference>
<gene>
    <name evidence="2" type="ORF">E0L31_17825</name>
</gene>
<feature type="compositionally biased region" description="Basic and acidic residues" evidence="1">
    <location>
        <begin position="1"/>
        <end position="10"/>
    </location>
</feature>
<evidence type="ECO:0000256" key="1">
    <source>
        <dbReference type="SAM" id="MobiDB-lite"/>
    </source>
</evidence>
<accession>A0A9X8VG53</accession>
<evidence type="ECO:0000313" key="2">
    <source>
        <dbReference type="EMBL" id="TFU85743.1"/>
    </source>
</evidence>
<feature type="region of interest" description="Disordered" evidence="1">
    <location>
        <begin position="1"/>
        <end position="21"/>
    </location>
</feature>
<name>A0A9X8VG53_SERMA</name>
<protein>
    <submittedName>
        <fullName evidence="2">Uncharacterized protein</fullName>
    </submittedName>
</protein>
<reference evidence="2" key="1">
    <citation type="submission" date="2019-03" db="EMBL/GenBank/DDBJ databases">
        <title>Serratia marcescens strain N2 draft genome.</title>
        <authorList>
            <person name="Yassin A."/>
            <person name="El-Kenawy N."/>
            <person name="Youssef N.H."/>
        </authorList>
    </citation>
    <scope>NUCLEOTIDE SEQUENCE [LARGE SCALE GENOMIC DNA]</scope>
    <source>
        <strain evidence="2">N2</strain>
    </source>
</reference>
<dbReference type="AlphaFoldDB" id="A0A9X8VG53"/>
<proteinExistence type="predicted"/>